<dbReference type="Pfam" id="PF03466">
    <property type="entry name" value="LysR_substrate"/>
    <property type="match status" value="1"/>
</dbReference>
<dbReference type="InterPro" id="IPR058163">
    <property type="entry name" value="LysR-type_TF_proteobact-type"/>
</dbReference>
<evidence type="ECO:0000313" key="7">
    <source>
        <dbReference type="EMBL" id="MCV2867561.1"/>
    </source>
</evidence>
<dbReference type="Gene3D" id="1.10.10.10">
    <property type="entry name" value="Winged helix-like DNA-binding domain superfamily/Winged helix DNA-binding domain"/>
    <property type="match status" value="1"/>
</dbReference>
<keyword evidence="4" id="KW-0804">Transcription</keyword>
<name>A0ABT2Z8X7_9RHOB</name>
<evidence type="ECO:0000259" key="6">
    <source>
        <dbReference type="PROSITE" id="PS50931"/>
    </source>
</evidence>
<dbReference type="Gene3D" id="3.40.190.10">
    <property type="entry name" value="Periplasmic binding protein-like II"/>
    <property type="match status" value="2"/>
</dbReference>
<dbReference type="Pfam" id="PF00126">
    <property type="entry name" value="HTH_1"/>
    <property type="match status" value="1"/>
</dbReference>
<dbReference type="PROSITE" id="PS50931">
    <property type="entry name" value="HTH_LYSR"/>
    <property type="match status" value="1"/>
</dbReference>
<evidence type="ECO:0000256" key="4">
    <source>
        <dbReference type="ARBA" id="ARBA00023163"/>
    </source>
</evidence>
<evidence type="ECO:0000256" key="2">
    <source>
        <dbReference type="ARBA" id="ARBA00023015"/>
    </source>
</evidence>
<dbReference type="PANTHER" id="PTHR30537:SF79">
    <property type="entry name" value="TRANSCRIPTIONAL REGULATOR-RELATED"/>
    <property type="match status" value="1"/>
</dbReference>
<reference evidence="7 8" key="1">
    <citation type="submission" date="2022-10" db="EMBL/GenBank/DDBJ databases">
        <title>Defluviimonas sp. nov., isolated from ocean surface water.</title>
        <authorList>
            <person name="He W."/>
            <person name="Wang L."/>
            <person name="Zhang D.-F."/>
        </authorList>
    </citation>
    <scope>NUCLEOTIDE SEQUENCE [LARGE SCALE GENOMIC DNA]</scope>
    <source>
        <strain evidence="7 8">WL0002</strain>
    </source>
</reference>
<accession>A0ABT2Z8X7</accession>
<dbReference type="RefSeq" id="WP_263733204.1">
    <property type="nucleotide sequence ID" value="NZ_JAOWKY010000001.1"/>
</dbReference>
<organism evidence="7 8">
    <name type="scientific">Albidovulum marisflavi</name>
    <dbReference type="NCBI Taxonomy" id="2984159"/>
    <lineage>
        <taxon>Bacteria</taxon>
        <taxon>Pseudomonadati</taxon>
        <taxon>Pseudomonadota</taxon>
        <taxon>Alphaproteobacteria</taxon>
        <taxon>Rhodobacterales</taxon>
        <taxon>Paracoccaceae</taxon>
        <taxon>Albidovulum</taxon>
    </lineage>
</organism>
<gene>
    <name evidence="7" type="ORF">OEW28_02840</name>
</gene>
<keyword evidence="2" id="KW-0805">Transcription regulation</keyword>
<dbReference type="CDD" id="cd08432">
    <property type="entry name" value="PBP2_GcdR_TrpI_HvrB_AmpR_like"/>
    <property type="match status" value="1"/>
</dbReference>
<evidence type="ECO:0000313" key="8">
    <source>
        <dbReference type="Proteomes" id="UP001652542"/>
    </source>
</evidence>
<dbReference type="SUPFAM" id="SSF46785">
    <property type="entry name" value="Winged helix' DNA-binding domain"/>
    <property type="match status" value="1"/>
</dbReference>
<dbReference type="Proteomes" id="UP001652542">
    <property type="component" value="Unassembled WGS sequence"/>
</dbReference>
<feature type="region of interest" description="Disordered" evidence="5">
    <location>
        <begin position="323"/>
        <end position="342"/>
    </location>
</feature>
<protein>
    <submittedName>
        <fullName evidence="7">LysR substrate-binding domain-containing protein</fullName>
    </submittedName>
</protein>
<sequence>MRRSTLVFERGAPAMYSFPHVVTRFDPETRALMRKLPPFAAVRAFEAAARLGSIKKASEELCLTASAVSHQVRALEEYLDTSLFRRAGNRVDLTLTGRAYAGKLTTLLDAFDETSRSVKEVGRKPFRVHCTPGFAARWLVPRLDRLAFGNRVRISVSNGAPSTDFTSNAADVVIQWADQAVSGVVTEPLMRSARYPVASPSFIRSEGLHESGDLCRTTLMHDETMDAWGEWFEAAGIDPPIFPRGPTFPNCELATTAAEQGQGVALAYDAVVRSTLESGALVRLFDTVTMPFVIYSVAYAASRKDDPMVREFSQWIHGEAEAEGTAANAVPVRELSGGRRSR</sequence>
<keyword evidence="8" id="KW-1185">Reference proteome</keyword>
<comment type="caution">
    <text evidence="7">The sequence shown here is derived from an EMBL/GenBank/DDBJ whole genome shotgun (WGS) entry which is preliminary data.</text>
</comment>
<dbReference type="PANTHER" id="PTHR30537">
    <property type="entry name" value="HTH-TYPE TRANSCRIPTIONAL REGULATOR"/>
    <property type="match status" value="1"/>
</dbReference>
<proteinExistence type="inferred from homology"/>
<dbReference type="SUPFAM" id="SSF53850">
    <property type="entry name" value="Periplasmic binding protein-like II"/>
    <property type="match status" value="1"/>
</dbReference>
<comment type="similarity">
    <text evidence="1">Belongs to the LysR transcriptional regulatory family.</text>
</comment>
<evidence type="ECO:0000256" key="5">
    <source>
        <dbReference type="SAM" id="MobiDB-lite"/>
    </source>
</evidence>
<evidence type="ECO:0000256" key="3">
    <source>
        <dbReference type="ARBA" id="ARBA00023125"/>
    </source>
</evidence>
<dbReference type="InterPro" id="IPR036388">
    <property type="entry name" value="WH-like_DNA-bd_sf"/>
</dbReference>
<dbReference type="EMBL" id="JAOWKY010000001">
    <property type="protein sequence ID" value="MCV2867561.1"/>
    <property type="molecule type" value="Genomic_DNA"/>
</dbReference>
<evidence type="ECO:0000256" key="1">
    <source>
        <dbReference type="ARBA" id="ARBA00009437"/>
    </source>
</evidence>
<dbReference type="InterPro" id="IPR000847">
    <property type="entry name" value="LysR_HTH_N"/>
</dbReference>
<dbReference type="InterPro" id="IPR005119">
    <property type="entry name" value="LysR_subst-bd"/>
</dbReference>
<dbReference type="InterPro" id="IPR036390">
    <property type="entry name" value="WH_DNA-bd_sf"/>
</dbReference>
<keyword evidence="3" id="KW-0238">DNA-binding</keyword>
<feature type="domain" description="HTH lysR-type" evidence="6">
    <location>
        <begin position="37"/>
        <end position="94"/>
    </location>
</feature>